<reference evidence="5 6" key="1">
    <citation type="journal article" date="2016" name="Front. Microbiol.">
        <title>Comprehensive Phylogenetic Analysis of Bovine Non-aureus Staphylococci Species Based on Whole-Genome Sequencing.</title>
        <authorList>
            <person name="Naushad S."/>
            <person name="Barkema H.W."/>
            <person name="Luby C."/>
            <person name="Condas L.A."/>
            <person name="Nobrega D.B."/>
            <person name="Carson D.A."/>
            <person name="De Buck J."/>
        </authorList>
    </citation>
    <scope>NUCLEOTIDE SEQUENCE [LARGE SCALE GENOMIC DNA]</scope>
    <source>
        <strain evidence="5 6">SNUC 5959</strain>
    </source>
</reference>
<comment type="catalytic activity">
    <reaction evidence="3">
        <text>Cleavage of hydrophobic, N-terminal signal or leader sequences from secreted and periplasmic proteins.</text>
        <dbReference type="EC" id="3.4.21.89"/>
    </reaction>
</comment>
<dbReference type="PANTHER" id="PTHR43390">
    <property type="entry name" value="SIGNAL PEPTIDASE I"/>
    <property type="match status" value="1"/>
</dbReference>
<sequence>MKKGIKYIISAFCACIILFIMILFIIVPFKVTNHQWTPIIQQGDRFLINQLSPRLNTIDYKDFIVYRQQNQLKIGRVVGKPGQSISIENNELYIDNQLVKDTHIEGLHIGTWASRMLSQQESDIIPPEHYVVMTQNSKAQHSEPFGTVRKNDIIGTILLRYYPFEKITLNLEE</sequence>
<feature type="transmembrane region" description="Helical" evidence="3">
    <location>
        <begin position="7"/>
        <end position="29"/>
    </location>
</feature>
<dbReference type="InterPro" id="IPR036286">
    <property type="entry name" value="LexA/Signal_pep-like_sf"/>
</dbReference>
<dbReference type="STRING" id="1284.SHYC_09455"/>
<proteinExistence type="inferred from homology"/>
<evidence type="ECO:0000313" key="6">
    <source>
        <dbReference type="Proteomes" id="UP000285625"/>
    </source>
</evidence>
<feature type="domain" description="Peptidase S26" evidence="4">
    <location>
        <begin position="6"/>
        <end position="162"/>
    </location>
</feature>
<evidence type="ECO:0000256" key="2">
    <source>
        <dbReference type="ARBA" id="ARBA00009370"/>
    </source>
</evidence>
<evidence type="ECO:0000259" key="4">
    <source>
        <dbReference type="Pfam" id="PF10502"/>
    </source>
</evidence>
<gene>
    <name evidence="5" type="primary">lepB</name>
    <name evidence="5" type="ORF">BUZ57_00735</name>
</gene>
<dbReference type="NCBIfam" id="TIGR02227">
    <property type="entry name" value="sigpep_I_bact"/>
    <property type="match status" value="1"/>
</dbReference>
<evidence type="ECO:0000256" key="3">
    <source>
        <dbReference type="RuleBase" id="RU362042"/>
    </source>
</evidence>
<keyword evidence="3" id="KW-0472">Membrane</keyword>
<evidence type="ECO:0000256" key="1">
    <source>
        <dbReference type="ARBA" id="ARBA00004401"/>
    </source>
</evidence>
<dbReference type="Gene3D" id="2.10.109.10">
    <property type="entry name" value="Umud Fragment, subunit A"/>
    <property type="match status" value="1"/>
</dbReference>
<dbReference type="EC" id="3.4.21.89" evidence="3"/>
<dbReference type="EMBL" id="QXVO01000002">
    <property type="protein sequence ID" value="RIO47565.1"/>
    <property type="molecule type" value="Genomic_DNA"/>
</dbReference>
<comment type="similarity">
    <text evidence="2 3">Belongs to the peptidase S26 family.</text>
</comment>
<dbReference type="GO" id="GO:0005886">
    <property type="term" value="C:plasma membrane"/>
    <property type="evidence" value="ECO:0007669"/>
    <property type="project" value="UniProtKB-SubCell"/>
</dbReference>
<keyword evidence="3" id="KW-0645">Protease</keyword>
<dbReference type="GO" id="GO:0006465">
    <property type="term" value="P:signal peptide processing"/>
    <property type="evidence" value="ECO:0007669"/>
    <property type="project" value="InterPro"/>
</dbReference>
<organism evidence="5 6">
    <name type="scientific">Staphylococcus hyicus</name>
    <dbReference type="NCBI Taxonomy" id="1284"/>
    <lineage>
        <taxon>Bacteria</taxon>
        <taxon>Bacillati</taxon>
        <taxon>Bacillota</taxon>
        <taxon>Bacilli</taxon>
        <taxon>Bacillales</taxon>
        <taxon>Staphylococcaceae</taxon>
        <taxon>Staphylococcus</taxon>
    </lineage>
</organism>
<dbReference type="GO" id="GO:0009003">
    <property type="term" value="F:signal peptidase activity"/>
    <property type="evidence" value="ECO:0007669"/>
    <property type="project" value="UniProtKB-EC"/>
</dbReference>
<dbReference type="GO" id="GO:0004252">
    <property type="term" value="F:serine-type endopeptidase activity"/>
    <property type="evidence" value="ECO:0007669"/>
    <property type="project" value="InterPro"/>
</dbReference>
<keyword evidence="3 5" id="KW-0378">Hydrolase</keyword>
<dbReference type="AlphaFoldDB" id="A0A418JLX7"/>
<comment type="subcellular location">
    <subcellularLocation>
        <location evidence="1">Cell membrane</location>
        <topology evidence="1">Single-pass type II membrane protein</topology>
    </subcellularLocation>
    <subcellularLocation>
        <location evidence="3">Membrane</location>
        <topology evidence="3">Single-pass type II membrane protein</topology>
    </subcellularLocation>
</comment>
<dbReference type="InterPro" id="IPR019533">
    <property type="entry name" value="Peptidase_S26"/>
</dbReference>
<dbReference type="Pfam" id="PF10502">
    <property type="entry name" value="Peptidase_S26"/>
    <property type="match status" value="1"/>
</dbReference>
<keyword evidence="3" id="KW-0812">Transmembrane</keyword>
<protein>
    <recommendedName>
        <fullName evidence="3">Signal peptidase I</fullName>
        <ecNumber evidence="3">3.4.21.89</ecNumber>
    </recommendedName>
</protein>
<comment type="caution">
    <text evidence="5">The sequence shown here is derived from an EMBL/GenBank/DDBJ whole genome shotgun (WGS) entry which is preliminary data.</text>
</comment>
<dbReference type="InterPro" id="IPR000223">
    <property type="entry name" value="Pept_S26A_signal_pept_1"/>
</dbReference>
<dbReference type="PANTHER" id="PTHR43390:SF1">
    <property type="entry name" value="CHLOROPLAST PROCESSING PEPTIDASE"/>
    <property type="match status" value="1"/>
</dbReference>
<dbReference type="RefSeq" id="WP_119634990.1">
    <property type="nucleotide sequence ID" value="NZ_CP170216.1"/>
</dbReference>
<name>A0A418JLX7_STAHY</name>
<dbReference type="Proteomes" id="UP000285625">
    <property type="component" value="Unassembled WGS sequence"/>
</dbReference>
<dbReference type="SUPFAM" id="SSF51306">
    <property type="entry name" value="LexA/Signal peptidase"/>
    <property type="match status" value="1"/>
</dbReference>
<keyword evidence="3" id="KW-1133">Transmembrane helix</keyword>
<accession>A0A418JLX7</accession>
<evidence type="ECO:0000313" key="5">
    <source>
        <dbReference type="EMBL" id="RIO47565.1"/>
    </source>
</evidence>